<sequence>MENFEILPTEENLIKTLEADLLGRNQQLSYFYNLLLAQKGASTIAVDGKWGSGKTFFIKQSTMVINAKKPVSIIEKEKREKILSKLFLTESDNYDDCNLAIYYDAWENDNDTDPIVSLVYEIAKQLGMTYTFDPDTDFFKLGGAVLDVFSGKNLKGIIENLKSDNPLSKFKEQKALEEKLKDFFSEALNERGNRLVVFIDELDRCKPSFTVRLLEQIKHYMHDERITYVLSINTEELQHTIKNYYGDSFDACRYLDRFFYLRINLPPVDKKKFYMNIELNGRYYLEIISRRIIDVYNMQLREITRFYRQVRTAAYVPTHDDEKWNCIFPDGEARQFMLSCIVPIIIGLKMVDISMYEQFISGKSGKPMVDILNTKEFSTGLLCRFLKEDESFSQIEKKKLITPEEKILEIYNAIFVNKYSGNDYQKTIGKCEFDADSRKFVLVAASMLSQYANYEI</sequence>
<protein>
    <recommendedName>
        <fullName evidence="1">KAP NTPase domain-containing protein</fullName>
    </recommendedName>
</protein>
<organism evidence="2 3">
    <name type="scientific">Blautia faecis</name>
    <dbReference type="NCBI Taxonomy" id="871665"/>
    <lineage>
        <taxon>Bacteria</taxon>
        <taxon>Bacillati</taxon>
        <taxon>Bacillota</taxon>
        <taxon>Clostridia</taxon>
        <taxon>Lachnospirales</taxon>
        <taxon>Lachnospiraceae</taxon>
        <taxon>Blautia</taxon>
    </lineage>
</organism>
<comment type="caution">
    <text evidence="2">The sequence shown here is derived from an EMBL/GenBank/DDBJ whole genome shotgun (WGS) entry which is preliminary data.</text>
</comment>
<dbReference type="EMBL" id="JAAITS010000051">
    <property type="protein sequence ID" value="NSG86846.1"/>
    <property type="molecule type" value="Genomic_DNA"/>
</dbReference>
<dbReference type="InterPro" id="IPR027417">
    <property type="entry name" value="P-loop_NTPase"/>
</dbReference>
<evidence type="ECO:0000313" key="3">
    <source>
        <dbReference type="Proteomes" id="UP001644719"/>
    </source>
</evidence>
<dbReference type="SUPFAM" id="SSF52540">
    <property type="entry name" value="P-loop containing nucleoside triphosphate hydrolases"/>
    <property type="match status" value="1"/>
</dbReference>
<evidence type="ECO:0000259" key="1">
    <source>
        <dbReference type="Pfam" id="PF07693"/>
    </source>
</evidence>
<dbReference type="Gene3D" id="3.40.50.300">
    <property type="entry name" value="P-loop containing nucleotide triphosphate hydrolases"/>
    <property type="match status" value="1"/>
</dbReference>
<dbReference type="InterPro" id="IPR011646">
    <property type="entry name" value="KAP_P-loop"/>
</dbReference>
<gene>
    <name evidence="2" type="ORF">G5B17_15860</name>
</gene>
<proteinExistence type="predicted"/>
<keyword evidence="3" id="KW-1185">Reference proteome</keyword>
<name>A0ABX2HC84_9FIRM</name>
<feature type="domain" description="KAP NTPase" evidence="1">
    <location>
        <begin position="30"/>
        <end position="311"/>
    </location>
</feature>
<dbReference type="Proteomes" id="UP001644719">
    <property type="component" value="Unassembled WGS sequence"/>
</dbReference>
<accession>A0ABX2HC84</accession>
<dbReference type="Pfam" id="PF07693">
    <property type="entry name" value="KAP_NTPase"/>
    <property type="match status" value="1"/>
</dbReference>
<evidence type="ECO:0000313" key="2">
    <source>
        <dbReference type="EMBL" id="NSG86846.1"/>
    </source>
</evidence>
<reference evidence="2 3" key="1">
    <citation type="journal article" date="2020" name="Cell Host Microbe">
        <title>Functional and Genomic Variation between Human-Derived Isolates of Lachnospiraceae Reveals Inter- and Intra-Species Diversity.</title>
        <authorList>
            <person name="Sorbara M.T."/>
            <person name="Littmann E.R."/>
            <person name="Fontana E."/>
            <person name="Moody T.U."/>
            <person name="Kohout C.E."/>
            <person name="Gjonbalaj M."/>
            <person name="Eaton V."/>
            <person name="Seok R."/>
            <person name="Leiner I.M."/>
            <person name="Pamer E.G."/>
        </authorList>
    </citation>
    <scope>NUCLEOTIDE SEQUENCE [LARGE SCALE GENOMIC DNA]</scope>
    <source>
        <strain evidence="2 3">MSK.17.74</strain>
    </source>
</reference>
<dbReference type="RefSeq" id="WP_148462082.1">
    <property type="nucleotide sequence ID" value="NZ_JAAITS010000051.1"/>
</dbReference>